<name>A0A0A9FNU8_ARUDO</name>
<dbReference type="AlphaFoldDB" id="A0A0A9FNU8"/>
<protein>
    <submittedName>
        <fullName evidence="1">Uncharacterized protein</fullName>
    </submittedName>
</protein>
<proteinExistence type="predicted"/>
<reference evidence="1" key="2">
    <citation type="journal article" date="2015" name="Data Brief">
        <title>Shoot transcriptome of the giant reed, Arundo donax.</title>
        <authorList>
            <person name="Barrero R.A."/>
            <person name="Guerrero F.D."/>
            <person name="Moolhuijzen P."/>
            <person name="Goolsby J.A."/>
            <person name="Tidwell J."/>
            <person name="Bellgard S.E."/>
            <person name="Bellgard M.I."/>
        </authorList>
    </citation>
    <scope>NUCLEOTIDE SEQUENCE</scope>
    <source>
        <tissue evidence="1">Shoot tissue taken approximately 20 cm above the soil surface</tissue>
    </source>
</reference>
<dbReference type="EMBL" id="GBRH01183929">
    <property type="protein sequence ID" value="JAE13967.1"/>
    <property type="molecule type" value="Transcribed_RNA"/>
</dbReference>
<accession>A0A0A9FNU8</accession>
<reference evidence="1" key="1">
    <citation type="submission" date="2014-09" db="EMBL/GenBank/DDBJ databases">
        <authorList>
            <person name="Magalhaes I.L.F."/>
            <person name="Oliveira U."/>
            <person name="Santos F.R."/>
            <person name="Vidigal T.H.D.A."/>
            <person name="Brescovit A.D."/>
            <person name="Santos A.J."/>
        </authorList>
    </citation>
    <scope>NUCLEOTIDE SEQUENCE</scope>
    <source>
        <tissue evidence="1">Shoot tissue taken approximately 20 cm above the soil surface</tissue>
    </source>
</reference>
<evidence type="ECO:0000313" key="1">
    <source>
        <dbReference type="EMBL" id="JAE13967.1"/>
    </source>
</evidence>
<sequence length="17" mass="2196">MLQYHTQRVLYIEFKIL</sequence>
<organism evidence="1">
    <name type="scientific">Arundo donax</name>
    <name type="common">Giant reed</name>
    <name type="synonym">Donax arundinaceus</name>
    <dbReference type="NCBI Taxonomy" id="35708"/>
    <lineage>
        <taxon>Eukaryota</taxon>
        <taxon>Viridiplantae</taxon>
        <taxon>Streptophyta</taxon>
        <taxon>Embryophyta</taxon>
        <taxon>Tracheophyta</taxon>
        <taxon>Spermatophyta</taxon>
        <taxon>Magnoliopsida</taxon>
        <taxon>Liliopsida</taxon>
        <taxon>Poales</taxon>
        <taxon>Poaceae</taxon>
        <taxon>PACMAD clade</taxon>
        <taxon>Arundinoideae</taxon>
        <taxon>Arundineae</taxon>
        <taxon>Arundo</taxon>
    </lineage>
</organism>